<organism evidence="2 3">
    <name type="scientific">Carex littledalei</name>
    <dbReference type="NCBI Taxonomy" id="544730"/>
    <lineage>
        <taxon>Eukaryota</taxon>
        <taxon>Viridiplantae</taxon>
        <taxon>Streptophyta</taxon>
        <taxon>Embryophyta</taxon>
        <taxon>Tracheophyta</taxon>
        <taxon>Spermatophyta</taxon>
        <taxon>Magnoliopsida</taxon>
        <taxon>Liliopsida</taxon>
        <taxon>Poales</taxon>
        <taxon>Cyperaceae</taxon>
        <taxon>Cyperoideae</taxon>
        <taxon>Cariceae</taxon>
        <taxon>Carex</taxon>
        <taxon>Carex subgen. Euthyceras</taxon>
    </lineage>
</organism>
<evidence type="ECO:0000313" key="3">
    <source>
        <dbReference type="Proteomes" id="UP000623129"/>
    </source>
</evidence>
<dbReference type="EMBL" id="SWLB01000002">
    <property type="protein sequence ID" value="KAF3341272.1"/>
    <property type="molecule type" value="Genomic_DNA"/>
</dbReference>
<dbReference type="InterPro" id="IPR004158">
    <property type="entry name" value="DUF247_pln"/>
</dbReference>
<reference evidence="2" key="1">
    <citation type="submission" date="2020-01" db="EMBL/GenBank/DDBJ databases">
        <title>Genome sequence of Kobresia littledalei, the first chromosome-level genome in the family Cyperaceae.</title>
        <authorList>
            <person name="Qu G."/>
        </authorList>
    </citation>
    <scope>NUCLEOTIDE SEQUENCE</scope>
    <source>
        <strain evidence="2">C.B.Clarke</strain>
        <tissue evidence="2">Leaf</tissue>
    </source>
</reference>
<dbReference type="Pfam" id="PF03140">
    <property type="entry name" value="DUF247"/>
    <property type="match status" value="1"/>
</dbReference>
<feature type="chain" id="PRO_5032811474" evidence="1">
    <location>
        <begin position="26"/>
        <end position="161"/>
    </location>
</feature>
<sequence>MPILSVDEPFLLLFINLVMFERVAARDDIMKGYCYFMRYLLQYPGDVAVLRKHGIIKSHLMTDESLTDLFCRLKDFQSICGEQPLYFLGLVEDLRQFRDRAEMTWHDILGHYGELIQGILVFLWTVTVTVTAELSLENPDHCLLVKKISISITDHTLDNNF</sequence>
<accession>A0A833RKQ4</accession>
<keyword evidence="3" id="KW-1185">Reference proteome</keyword>
<dbReference type="AlphaFoldDB" id="A0A833RKQ4"/>
<evidence type="ECO:0000313" key="2">
    <source>
        <dbReference type="EMBL" id="KAF3341272.1"/>
    </source>
</evidence>
<protein>
    <submittedName>
        <fullName evidence="2">Uncharacterized protein</fullName>
    </submittedName>
</protein>
<feature type="signal peptide" evidence="1">
    <location>
        <begin position="1"/>
        <end position="25"/>
    </location>
</feature>
<comment type="caution">
    <text evidence="2">The sequence shown here is derived from an EMBL/GenBank/DDBJ whole genome shotgun (WGS) entry which is preliminary data.</text>
</comment>
<gene>
    <name evidence="2" type="ORF">FCM35_KLT10116</name>
</gene>
<keyword evidence="1" id="KW-0732">Signal</keyword>
<dbReference type="Proteomes" id="UP000623129">
    <property type="component" value="Unassembled WGS sequence"/>
</dbReference>
<proteinExistence type="predicted"/>
<name>A0A833RKQ4_9POAL</name>
<evidence type="ECO:0000256" key="1">
    <source>
        <dbReference type="SAM" id="SignalP"/>
    </source>
</evidence>